<evidence type="ECO:0000313" key="1">
    <source>
        <dbReference type="EMBL" id="MPM68793.1"/>
    </source>
</evidence>
<sequence>MSLHQSTGIAGVGFQVQHAIGVRVKNRVALHLLVAGQTQHGAITRGLFALAFAAQRGIGHELQRLLARCGLRRFAALFLGAHLALRLGLLAGRHIGVDVRFDHARLVHLGGIQFEPALLRFAAEEGCAAHVGDLLDRLARGDAVRHLHQRALGVAVQQDVALAVHHDGAAHLVAPIVIMRNAAQAALNAAQHDGHVLVGLAAALAVDDGGAVRALAAHVAGRVGVVTADLAVRRVAVDHRIHVARRHAPEQVRTAQRLERLGALPVRLRDDAHAKALGLQHAADHGHAEAGVVHIGITRHQDHIA</sequence>
<protein>
    <submittedName>
        <fullName evidence="1">Uncharacterized protein</fullName>
    </submittedName>
</protein>
<name>A0A645C0E7_9ZZZZ</name>
<organism evidence="1">
    <name type="scientific">bioreactor metagenome</name>
    <dbReference type="NCBI Taxonomy" id="1076179"/>
    <lineage>
        <taxon>unclassified sequences</taxon>
        <taxon>metagenomes</taxon>
        <taxon>ecological metagenomes</taxon>
    </lineage>
</organism>
<comment type="caution">
    <text evidence="1">The sequence shown here is derived from an EMBL/GenBank/DDBJ whole genome shotgun (WGS) entry which is preliminary data.</text>
</comment>
<dbReference type="EMBL" id="VSSQ01022463">
    <property type="protein sequence ID" value="MPM68793.1"/>
    <property type="molecule type" value="Genomic_DNA"/>
</dbReference>
<accession>A0A645C0E7</accession>
<gene>
    <name evidence="1" type="ORF">SDC9_115727</name>
</gene>
<dbReference type="AlphaFoldDB" id="A0A645C0E7"/>
<proteinExistence type="predicted"/>
<reference evidence="1" key="1">
    <citation type="submission" date="2019-08" db="EMBL/GenBank/DDBJ databases">
        <authorList>
            <person name="Kucharzyk K."/>
            <person name="Murdoch R.W."/>
            <person name="Higgins S."/>
            <person name="Loffler F."/>
        </authorList>
    </citation>
    <scope>NUCLEOTIDE SEQUENCE</scope>
</reference>